<dbReference type="PANTHER" id="PTHR42852:SF13">
    <property type="entry name" value="PROTEIN DIPZ"/>
    <property type="match status" value="1"/>
</dbReference>
<dbReference type="InterPro" id="IPR050553">
    <property type="entry name" value="Thioredoxin_ResA/DsbE_sf"/>
</dbReference>
<protein>
    <submittedName>
        <fullName evidence="2">TlpA family protein disulfide reductase</fullName>
    </submittedName>
</protein>
<evidence type="ECO:0000313" key="2">
    <source>
        <dbReference type="EMBL" id="QFQ13460.1"/>
    </source>
</evidence>
<sequence length="172" mass="19641">MKKYFSFVSLLMFCVSAYGQLPRVSLRDIYGNIVFTDTISNNGKPIIISFFATWCKPCIRELNAISENYADWHKESGVRVIAVSIDDAQNTQKVRPLADGYSWTFDVLLDPNSEFCRAMNVHTIPHVFVIDGKGRIIYSRNGYSEGCEEILYDKVLENAYPASEKYVSKKKQ</sequence>
<dbReference type="OrthoDB" id="9794348at2"/>
<dbReference type="Pfam" id="PF00578">
    <property type="entry name" value="AhpC-TSA"/>
    <property type="match status" value="1"/>
</dbReference>
<evidence type="ECO:0000313" key="3">
    <source>
        <dbReference type="Proteomes" id="UP000249375"/>
    </source>
</evidence>
<evidence type="ECO:0000259" key="1">
    <source>
        <dbReference type="PROSITE" id="PS51352"/>
    </source>
</evidence>
<organism evidence="2 3">
    <name type="scientific">Pseudoprevotella muciniphila</name>
    <dbReference type="NCBI Taxonomy" id="2133944"/>
    <lineage>
        <taxon>Bacteria</taxon>
        <taxon>Pseudomonadati</taxon>
        <taxon>Bacteroidota</taxon>
        <taxon>Bacteroidia</taxon>
        <taxon>Bacteroidales</taxon>
        <taxon>Prevotellaceae</taxon>
        <taxon>Pseudoprevotella</taxon>
    </lineage>
</organism>
<accession>A0A5P8E9D5</accession>
<dbReference type="SUPFAM" id="SSF52833">
    <property type="entry name" value="Thioredoxin-like"/>
    <property type="match status" value="1"/>
</dbReference>
<dbReference type="RefSeq" id="WP_111897689.1">
    <property type="nucleotide sequence ID" value="NZ_CP033459.1"/>
</dbReference>
<dbReference type="PROSITE" id="PS51352">
    <property type="entry name" value="THIOREDOXIN_2"/>
    <property type="match status" value="1"/>
</dbReference>
<dbReference type="GO" id="GO:0016491">
    <property type="term" value="F:oxidoreductase activity"/>
    <property type="evidence" value="ECO:0007669"/>
    <property type="project" value="InterPro"/>
</dbReference>
<dbReference type="InterPro" id="IPR013766">
    <property type="entry name" value="Thioredoxin_domain"/>
</dbReference>
<dbReference type="CDD" id="cd02966">
    <property type="entry name" value="TlpA_like_family"/>
    <property type="match status" value="1"/>
</dbReference>
<dbReference type="PANTHER" id="PTHR42852">
    <property type="entry name" value="THIOL:DISULFIDE INTERCHANGE PROTEIN DSBE"/>
    <property type="match status" value="1"/>
</dbReference>
<feature type="domain" description="Thioredoxin" evidence="1">
    <location>
        <begin position="15"/>
        <end position="161"/>
    </location>
</feature>
<dbReference type="InterPro" id="IPR036249">
    <property type="entry name" value="Thioredoxin-like_sf"/>
</dbReference>
<dbReference type="Gene3D" id="3.40.30.10">
    <property type="entry name" value="Glutaredoxin"/>
    <property type="match status" value="1"/>
</dbReference>
<reference evidence="2 3" key="1">
    <citation type="submission" date="2018-11" db="EMBL/GenBank/DDBJ databases">
        <authorList>
            <person name="Na S.W."/>
            <person name="Baik M."/>
        </authorList>
    </citation>
    <scope>NUCLEOTIDE SEQUENCE [LARGE SCALE GENOMIC DNA]</scope>
    <source>
        <strain evidence="2 3">E39</strain>
    </source>
</reference>
<gene>
    <name evidence="2" type="ORF">C7Y71_010805</name>
</gene>
<name>A0A5P8E9D5_9BACT</name>
<dbReference type="KEGG" id="alq:C7Y71_010805"/>
<keyword evidence="3" id="KW-1185">Reference proteome</keyword>
<dbReference type="Proteomes" id="UP000249375">
    <property type="component" value="Chromosome"/>
</dbReference>
<proteinExistence type="predicted"/>
<dbReference type="InterPro" id="IPR000866">
    <property type="entry name" value="AhpC/TSA"/>
</dbReference>
<dbReference type="AlphaFoldDB" id="A0A5P8E9D5"/>
<dbReference type="EMBL" id="CP033459">
    <property type="protein sequence ID" value="QFQ13460.1"/>
    <property type="molecule type" value="Genomic_DNA"/>
</dbReference>
<dbReference type="GO" id="GO:0016209">
    <property type="term" value="F:antioxidant activity"/>
    <property type="evidence" value="ECO:0007669"/>
    <property type="project" value="InterPro"/>
</dbReference>